<dbReference type="GO" id="GO:0016887">
    <property type="term" value="F:ATP hydrolysis activity"/>
    <property type="evidence" value="ECO:0007669"/>
    <property type="project" value="InterPro"/>
</dbReference>
<proteinExistence type="inferred from homology"/>
<reference evidence="6 7" key="1">
    <citation type="submission" date="2017-04" db="EMBL/GenBank/DDBJ databases">
        <title>Novel microbial lineages endemic to geothermal iron-oxide mats fill important gaps in the evolutionary history of Archaea.</title>
        <authorList>
            <person name="Jay Z.J."/>
            <person name="Beam J.P."/>
            <person name="Dlakic M."/>
            <person name="Rusch D.B."/>
            <person name="Kozubal M.A."/>
            <person name="Inskeep W.P."/>
        </authorList>
    </citation>
    <scope>NUCLEOTIDE SEQUENCE [LARGE SCALE GENOMIC DNA]</scope>
    <source>
        <strain evidence="6">BE_D</strain>
    </source>
</reference>
<dbReference type="GO" id="GO:0055085">
    <property type="term" value="P:transmembrane transport"/>
    <property type="evidence" value="ECO:0007669"/>
    <property type="project" value="UniProtKB-ARBA"/>
</dbReference>
<protein>
    <submittedName>
        <fullName evidence="6">ABC transporter ATP-binding protein</fullName>
    </submittedName>
</protein>
<dbReference type="CDD" id="cd03257">
    <property type="entry name" value="ABC_NikE_OppD_transporters"/>
    <property type="match status" value="1"/>
</dbReference>
<dbReference type="SMART" id="SM00382">
    <property type="entry name" value="AAA"/>
    <property type="match status" value="1"/>
</dbReference>
<comment type="similarity">
    <text evidence="1">Belongs to the ABC transporter superfamily.</text>
</comment>
<keyword evidence="4 6" id="KW-0067">ATP-binding</keyword>
<dbReference type="AlphaFoldDB" id="A0A2R6AIS2"/>
<comment type="caution">
    <text evidence="6">The sequence shown here is derived from an EMBL/GenBank/DDBJ whole genome shotgun (WGS) entry which is preliminary data.</text>
</comment>
<sequence>MIIASYNLRKYFPVGSPLGLGRTLEVKAVDGVNVKIPENSIVGLVGESGSGKSTLGRLLTLLVKPTSGEILFDVPSSVVEEYETALSSNDTQTIQNIQRQYSLLRKHGTELKKVKRYFGMVFQDATASLDPRMTVKDIIMEPMIETRFAKGRNAEERVFELLKKVKLPDYFAYRYPHELSGGQKQRVALARAISTNPKFLVLDEPTSALDVSVQAQILNLIKELKAELKAGVLLITHNISVAYYMSDYIYVMYAGKVVEYGDAKKVIKLPKHPYTISLMSAIPEINVKKTRIILKGETPNLIFPPRGCRFHPRCPMAFEICGWSASEVKEDLEFLLQEKYFVGEETKVEVDDEVTLKVIGVSAERLQSIINSEKDSSASLKSIKEISPNANHVLVKLYKGVEPPLKRYEDREISCLLFA</sequence>
<dbReference type="Pfam" id="PF08352">
    <property type="entry name" value="oligo_HPY"/>
    <property type="match status" value="1"/>
</dbReference>
<dbReference type="Proteomes" id="UP000240569">
    <property type="component" value="Unassembled WGS sequence"/>
</dbReference>
<dbReference type="Gene3D" id="3.40.50.300">
    <property type="entry name" value="P-loop containing nucleotide triphosphate hydrolases"/>
    <property type="match status" value="1"/>
</dbReference>
<keyword evidence="2" id="KW-0813">Transport</keyword>
<dbReference type="InterPro" id="IPR017871">
    <property type="entry name" value="ABC_transporter-like_CS"/>
</dbReference>
<evidence type="ECO:0000256" key="1">
    <source>
        <dbReference type="ARBA" id="ARBA00005417"/>
    </source>
</evidence>
<dbReference type="GO" id="GO:0015833">
    <property type="term" value="P:peptide transport"/>
    <property type="evidence" value="ECO:0007669"/>
    <property type="project" value="InterPro"/>
</dbReference>
<dbReference type="PANTHER" id="PTHR43776">
    <property type="entry name" value="TRANSPORT ATP-BINDING PROTEIN"/>
    <property type="match status" value="1"/>
</dbReference>
<dbReference type="InterPro" id="IPR013563">
    <property type="entry name" value="Oligopep_ABC_C"/>
</dbReference>
<evidence type="ECO:0000256" key="2">
    <source>
        <dbReference type="ARBA" id="ARBA00022448"/>
    </source>
</evidence>
<dbReference type="Pfam" id="PF00005">
    <property type="entry name" value="ABC_tran"/>
    <property type="match status" value="1"/>
</dbReference>
<evidence type="ECO:0000256" key="3">
    <source>
        <dbReference type="ARBA" id="ARBA00022741"/>
    </source>
</evidence>
<dbReference type="InterPro" id="IPR003593">
    <property type="entry name" value="AAA+_ATPase"/>
</dbReference>
<dbReference type="NCBIfam" id="TIGR01727">
    <property type="entry name" value="oligo_HPY"/>
    <property type="match status" value="1"/>
</dbReference>
<feature type="domain" description="ABC transporter" evidence="5">
    <location>
        <begin position="3"/>
        <end position="279"/>
    </location>
</feature>
<evidence type="ECO:0000259" key="5">
    <source>
        <dbReference type="PROSITE" id="PS50893"/>
    </source>
</evidence>
<dbReference type="PROSITE" id="PS50893">
    <property type="entry name" value="ABC_TRANSPORTER_2"/>
    <property type="match status" value="1"/>
</dbReference>
<name>A0A2R6AIS2_9ARCH</name>
<evidence type="ECO:0000313" key="7">
    <source>
        <dbReference type="Proteomes" id="UP000240569"/>
    </source>
</evidence>
<dbReference type="PROSITE" id="PS00211">
    <property type="entry name" value="ABC_TRANSPORTER_1"/>
    <property type="match status" value="1"/>
</dbReference>
<gene>
    <name evidence="6" type="ORF">B9Q02_02935</name>
</gene>
<dbReference type="EMBL" id="NEXD01000009">
    <property type="protein sequence ID" value="PSN86266.1"/>
    <property type="molecule type" value="Genomic_DNA"/>
</dbReference>
<dbReference type="InterPro" id="IPR050319">
    <property type="entry name" value="ABC_transp_ATP-bind"/>
</dbReference>
<evidence type="ECO:0000313" key="6">
    <source>
        <dbReference type="EMBL" id="PSN86266.1"/>
    </source>
</evidence>
<organism evidence="6 7">
    <name type="scientific">Candidatus Marsarchaeota G1 archaeon BE_D</name>
    <dbReference type="NCBI Taxonomy" id="1978156"/>
    <lineage>
        <taxon>Archaea</taxon>
        <taxon>Candidatus Marsarchaeota</taxon>
        <taxon>Candidatus Marsarchaeota group 1</taxon>
    </lineage>
</organism>
<keyword evidence="3" id="KW-0547">Nucleotide-binding</keyword>
<dbReference type="InterPro" id="IPR003439">
    <property type="entry name" value="ABC_transporter-like_ATP-bd"/>
</dbReference>
<accession>A0A2R6AIS2</accession>
<dbReference type="SUPFAM" id="SSF52540">
    <property type="entry name" value="P-loop containing nucleoside triphosphate hydrolases"/>
    <property type="match status" value="1"/>
</dbReference>
<evidence type="ECO:0000256" key="4">
    <source>
        <dbReference type="ARBA" id="ARBA00022840"/>
    </source>
</evidence>
<dbReference type="GO" id="GO:0005524">
    <property type="term" value="F:ATP binding"/>
    <property type="evidence" value="ECO:0007669"/>
    <property type="project" value="UniProtKB-KW"/>
</dbReference>
<dbReference type="PANTHER" id="PTHR43776:SF7">
    <property type="entry name" value="D,D-DIPEPTIDE TRANSPORT ATP-BINDING PROTEIN DDPF-RELATED"/>
    <property type="match status" value="1"/>
</dbReference>
<dbReference type="InterPro" id="IPR027417">
    <property type="entry name" value="P-loop_NTPase"/>
</dbReference>